<dbReference type="EMBL" id="AK419601">
    <property type="protein sequence ID" value="BAN38266.1"/>
    <property type="molecule type" value="mRNA"/>
</dbReference>
<dbReference type="PANTHER" id="PTHR12058:SF0">
    <property type="entry name" value="ACTIN-RELATED PROTEIN 2_3 COMPLEX SUBUNIT 2"/>
    <property type="match status" value="1"/>
</dbReference>
<dbReference type="AlphaFoldDB" id="A0A060N569"/>
<evidence type="ECO:0000313" key="7">
    <source>
        <dbReference type="EMBL" id="BAN38266.1"/>
    </source>
</evidence>
<sequence>MAPNLLLESYNRIVYARVLEKLTTEDGIKKGLKEKLADFNQSIWYIERTKEKMTISVSTPCWKQLKENRSLEFLQKVYGSDLVEADSNSEYNLILTIPEKHDKPEEFAMNAAKLLTNMLIGPAVVLADEVKNNKADEKLVQIDYRPGESYWLKPNGDRLTVIFSIKFDDKDDAVFGRVFINEFSKSAAGCPSCDVVTRKNAPPPSELKTVEGLAEDNCYISFLLEKRHLNNPQKTLEVLMSCRNYINFHIKCSKAFLHIRMRNKVSHLQLVLNRAKPEREVEKKTASGRTFKK</sequence>
<dbReference type="SUPFAM" id="SSF69645">
    <property type="entry name" value="Arp2/3 complex subunits"/>
    <property type="match status" value="2"/>
</dbReference>
<dbReference type="InterPro" id="IPR007188">
    <property type="entry name" value="ARPC2"/>
</dbReference>
<evidence type="ECO:0000256" key="3">
    <source>
        <dbReference type="ARBA" id="ARBA00022490"/>
    </source>
</evidence>
<comment type="function">
    <text evidence="6">Functions as actin-binding component of the Arp2/3 complex which is involved in regulation of actin polymerization and together with an activating nucleation-promoting factor (NPF) mediates the formation of branched actin networks.</text>
</comment>
<evidence type="ECO:0000256" key="1">
    <source>
        <dbReference type="ARBA" id="ARBA00004245"/>
    </source>
</evidence>
<dbReference type="GO" id="GO:0051015">
    <property type="term" value="F:actin filament binding"/>
    <property type="evidence" value="ECO:0007669"/>
    <property type="project" value="TreeGrafter"/>
</dbReference>
<dbReference type="Gene3D" id="3.30.1460.20">
    <property type="match status" value="2"/>
</dbReference>
<dbReference type="GO" id="GO:0005885">
    <property type="term" value="C:Arp2/3 protein complex"/>
    <property type="evidence" value="ECO:0007669"/>
    <property type="project" value="InterPro"/>
</dbReference>
<comment type="similarity">
    <text evidence="2 6">Belongs to the ARPC2 family.</text>
</comment>
<keyword evidence="5 6" id="KW-0206">Cytoskeleton</keyword>
<dbReference type="GO" id="GO:0034314">
    <property type="term" value="P:Arp2/3 complex-mediated actin nucleation"/>
    <property type="evidence" value="ECO:0007669"/>
    <property type="project" value="InterPro"/>
</dbReference>
<dbReference type="GO" id="GO:0030041">
    <property type="term" value="P:actin filament polymerization"/>
    <property type="evidence" value="ECO:0007669"/>
    <property type="project" value="InterPro"/>
</dbReference>
<accession>A0A060N569</accession>
<dbReference type="VEuPathDB" id="AmoebaDB:EHI_199690"/>
<evidence type="ECO:0000256" key="6">
    <source>
        <dbReference type="RuleBase" id="RU364015"/>
    </source>
</evidence>
<dbReference type="PANTHER" id="PTHR12058">
    <property type="entry name" value="ARP2/3 COMPLEX 34 KDA SUBUNIT"/>
    <property type="match status" value="1"/>
</dbReference>
<proteinExistence type="evidence at transcript level"/>
<evidence type="ECO:0000256" key="5">
    <source>
        <dbReference type="ARBA" id="ARBA00023212"/>
    </source>
</evidence>
<dbReference type="GO" id="GO:0005200">
    <property type="term" value="F:structural constituent of cytoskeleton"/>
    <property type="evidence" value="ECO:0007669"/>
    <property type="project" value="TreeGrafter"/>
</dbReference>
<evidence type="ECO:0000256" key="4">
    <source>
        <dbReference type="ARBA" id="ARBA00023203"/>
    </source>
</evidence>
<evidence type="ECO:0000256" key="2">
    <source>
        <dbReference type="ARBA" id="ARBA00007192"/>
    </source>
</evidence>
<keyword evidence="3 6" id="KW-0963">Cytoplasm</keyword>
<reference evidence="7" key="1">
    <citation type="submission" date="2012-06" db="EMBL/GenBank/DDBJ databases">
        <title>Short 5' UTR of Entamoeba genes.</title>
        <authorList>
            <person name="Hiranuka K."/>
            <person name="Kumagai M."/>
            <person name="Wakaguri H."/>
            <person name="Suzuki Y."/>
            <person name="Sugano S."/>
            <person name="Watanabe J."/>
            <person name="Makioka A."/>
        </authorList>
    </citation>
    <scope>NUCLEOTIDE SEQUENCE</scope>
    <source>
        <strain evidence="7">HM-1:IMSS</strain>
    </source>
</reference>
<dbReference type="Pfam" id="PF04045">
    <property type="entry name" value="P34-Arc"/>
    <property type="match status" value="1"/>
</dbReference>
<comment type="subunit">
    <text evidence="6">Component of the Arp2/3 complex.</text>
</comment>
<keyword evidence="4 6" id="KW-0009">Actin-binding</keyword>
<protein>
    <recommendedName>
        <fullName evidence="6">Arp2/3 complex 34 kDa subunit</fullName>
    </recommendedName>
</protein>
<dbReference type="VEuPathDB" id="AmoebaDB:EHI5A_202510"/>
<dbReference type="InterPro" id="IPR034666">
    <property type="entry name" value="ARPC2/4"/>
</dbReference>
<comment type="subcellular location">
    <subcellularLocation>
        <location evidence="1 6">Cytoplasm</location>
        <location evidence="1 6">Cytoskeleton</location>
    </subcellularLocation>
</comment>
<name>A0A060N569_ENTHI</name>
<organism evidence="7">
    <name type="scientific">Entamoeba histolytica</name>
    <dbReference type="NCBI Taxonomy" id="5759"/>
    <lineage>
        <taxon>Eukaryota</taxon>
        <taxon>Amoebozoa</taxon>
        <taxon>Evosea</taxon>
        <taxon>Archamoebae</taxon>
        <taxon>Mastigamoebida</taxon>
        <taxon>Entamoebidae</taxon>
        <taxon>Entamoeba</taxon>
    </lineage>
</organism>